<dbReference type="SUPFAM" id="SSF53335">
    <property type="entry name" value="S-adenosyl-L-methionine-dependent methyltransferases"/>
    <property type="match status" value="1"/>
</dbReference>
<protein>
    <recommendedName>
        <fullName evidence="4">Protein-L-isoaspartate O-methyltransferase</fullName>
        <ecNumber evidence="3">2.1.1.77</ecNumber>
    </recommendedName>
    <alternativeName>
        <fullName evidence="11">L-isoaspartyl protein carboxyl methyltransferase</fullName>
    </alternativeName>
    <alternativeName>
        <fullName evidence="9">Protein L-isoaspartyl methyltransferase</fullName>
    </alternativeName>
    <alternativeName>
        <fullName evidence="10">Protein-beta-aspartate methyltransferase</fullName>
    </alternativeName>
</protein>
<reference evidence="12 13" key="1">
    <citation type="submission" date="2016-11" db="EMBL/GenBank/DDBJ databases">
        <title>Complete genome sequence of the aerobically denitrifying bacterium Chelatococcus daeguensis TAD1.</title>
        <authorList>
            <person name="Yang Y."/>
            <person name="Huang S."/>
            <person name="Lin E."/>
        </authorList>
    </citation>
    <scope>NUCLEOTIDE SEQUENCE [LARGE SCALE GENOMIC DNA]</scope>
    <source>
        <strain evidence="12 13">TAD1</strain>
    </source>
</reference>
<sequence>MPQPTGGKVQADVVRLRHRYARQVTMRLVVSDPRLRDAFAAVPRERFLGPGPWRLVTPFGSEMTPDSDLRHVYSDIAIECQPVRGRDDGEPSRHALGIAALGLRAGQTVAHMGCGTGYYSAVMAELVGGTGRVDAHEGDRVLAERARSALAPWPQASVTEKPSGPLRVCDAVYCEAARTGPDEAWLAAVKDGGRIVFPLTDAFGRGALVCLSRRGDVFAVAPLARVTVAPPALPVSAGVDGRLAEASAAGRLMSVRALHRGVPSGSDPAVALGDGWWLSSRPLDL</sequence>
<evidence type="ECO:0000313" key="12">
    <source>
        <dbReference type="EMBL" id="APF38973.1"/>
    </source>
</evidence>
<evidence type="ECO:0000313" key="13">
    <source>
        <dbReference type="Proteomes" id="UP000182703"/>
    </source>
</evidence>
<keyword evidence="8" id="KW-0949">S-adenosyl-L-methionine</keyword>
<dbReference type="Pfam" id="PF01135">
    <property type="entry name" value="PCMT"/>
    <property type="match status" value="1"/>
</dbReference>
<keyword evidence="13" id="KW-1185">Reference proteome</keyword>
<evidence type="ECO:0000256" key="11">
    <source>
        <dbReference type="ARBA" id="ARBA00031350"/>
    </source>
</evidence>
<comment type="similarity">
    <text evidence="2">Belongs to the methyltransferase superfamily. L-isoaspartyl/D-aspartyl protein methyltransferase family.</text>
</comment>
<evidence type="ECO:0000256" key="10">
    <source>
        <dbReference type="ARBA" id="ARBA00031323"/>
    </source>
</evidence>
<evidence type="ECO:0000256" key="4">
    <source>
        <dbReference type="ARBA" id="ARBA00013346"/>
    </source>
</evidence>
<evidence type="ECO:0000256" key="8">
    <source>
        <dbReference type="ARBA" id="ARBA00022691"/>
    </source>
</evidence>
<dbReference type="EMBL" id="CP018095">
    <property type="protein sequence ID" value="APF38973.1"/>
    <property type="molecule type" value="Genomic_DNA"/>
</dbReference>
<dbReference type="KEGG" id="cdq:BOQ54_08430"/>
<dbReference type="AlphaFoldDB" id="A0AAC9JRL5"/>
<evidence type="ECO:0000256" key="5">
    <source>
        <dbReference type="ARBA" id="ARBA00022490"/>
    </source>
</evidence>
<dbReference type="PANTHER" id="PTHR11579">
    <property type="entry name" value="PROTEIN-L-ISOASPARTATE O-METHYLTRANSFERASE"/>
    <property type="match status" value="1"/>
</dbReference>
<dbReference type="PANTHER" id="PTHR11579:SF0">
    <property type="entry name" value="PROTEIN-L-ISOASPARTATE(D-ASPARTATE) O-METHYLTRANSFERASE"/>
    <property type="match status" value="1"/>
</dbReference>
<evidence type="ECO:0000256" key="3">
    <source>
        <dbReference type="ARBA" id="ARBA00011890"/>
    </source>
</evidence>
<evidence type="ECO:0000256" key="7">
    <source>
        <dbReference type="ARBA" id="ARBA00022679"/>
    </source>
</evidence>
<evidence type="ECO:0000256" key="2">
    <source>
        <dbReference type="ARBA" id="ARBA00005369"/>
    </source>
</evidence>
<keyword evidence="6" id="KW-0489">Methyltransferase</keyword>
<evidence type="ECO:0000256" key="1">
    <source>
        <dbReference type="ARBA" id="ARBA00004496"/>
    </source>
</evidence>
<evidence type="ECO:0000256" key="9">
    <source>
        <dbReference type="ARBA" id="ARBA00030757"/>
    </source>
</evidence>
<gene>
    <name evidence="12" type="ORF">BOQ54_08430</name>
</gene>
<organism evidence="12 13">
    <name type="scientific">Chelatococcus daeguensis</name>
    <dbReference type="NCBI Taxonomy" id="444444"/>
    <lineage>
        <taxon>Bacteria</taxon>
        <taxon>Pseudomonadati</taxon>
        <taxon>Pseudomonadota</taxon>
        <taxon>Alphaproteobacteria</taxon>
        <taxon>Hyphomicrobiales</taxon>
        <taxon>Chelatococcaceae</taxon>
        <taxon>Chelatococcus</taxon>
    </lineage>
</organism>
<dbReference type="EC" id="2.1.1.77" evidence="3"/>
<dbReference type="GO" id="GO:0005737">
    <property type="term" value="C:cytoplasm"/>
    <property type="evidence" value="ECO:0007669"/>
    <property type="project" value="UniProtKB-SubCell"/>
</dbReference>
<dbReference type="GO" id="GO:0032259">
    <property type="term" value="P:methylation"/>
    <property type="evidence" value="ECO:0007669"/>
    <property type="project" value="UniProtKB-KW"/>
</dbReference>
<accession>A0AAC9JRL5</accession>
<evidence type="ECO:0000256" key="6">
    <source>
        <dbReference type="ARBA" id="ARBA00022603"/>
    </source>
</evidence>
<dbReference type="GO" id="GO:0004719">
    <property type="term" value="F:protein-L-isoaspartate (D-aspartate) O-methyltransferase activity"/>
    <property type="evidence" value="ECO:0007669"/>
    <property type="project" value="UniProtKB-EC"/>
</dbReference>
<name>A0AAC9JRL5_9HYPH</name>
<keyword evidence="7" id="KW-0808">Transferase</keyword>
<comment type="subcellular location">
    <subcellularLocation>
        <location evidence="1">Cytoplasm</location>
    </subcellularLocation>
</comment>
<dbReference type="Gene3D" id="3.40.50.150">
    <property type="entry name" value="Vaccinia Virus protein VP39"/>
    <property type="match status" value="1"/>
</dbReference>
<proteinExistence type="inferred from homology"/>
<dbReference type="InterPro" id="IPR029063">
    <property type="entry name" value="SAM-dependent_MTases_sf"/>
</dbReference>
<dbReference type="InterPro" id="IPR000682">
    <property type="entry name" value="PCMT"/>
</dbReference>
<dbReference type="Proteomes" id="UP000182703">
    <property type="component" value="Chromosome"/>
</dbReference>
<keyword evidence="5" id="KW-0963">Cytoplasm</keyword>